<dbReference type="RefSeq" id="WP_119912389.1">
    <property type="nucleotide sequence ID" value="NZ_QZCH01000041.1"/>
</dbReference>
<sequence>MKHTWLFAALASSSLLLAGCGSSPAEKQIEAQTELIEQEAELTVQKQETVEEYKRCVKNSDGEEDKLRMCEALLKVLDTPATK</sequence>
<evidence type="ECO:0000313" key="2">
    <source>
        <dbReference type="EMBL" id="RJG38292.1"/>
    </source>
</evidence>
<evidence type="ECO:0000313" key="3">
    <source>
        <dbReference type="Proteomes" id="UP000283255"/>
    </source>
</evidence>
<organism evidence="2 3">
    <name type="scientific">Motilimonas pumila</name>
    <dbReference type="NCBI Taxonomy" id="2303987"/>
    <lineage>
        <taxon>Bacteria</taxon>
        <taxon>Pseudomonadati</taxon>
        <taxon>Pseudomonadota</taxon>
        <taxon>Gammaproteobacteria</taxon>
        <taxon>Alteromonadales</taxon>
        <taxon>Alteromonadales genera incertae sedis</taxon>
        <taxon>Motilimonas</taxon>
    </lineage>
</organism>
<dbReference type="Proteomes" id="UP000283255">
    <property type="component" value="Unassembled WGS sequence"/>
</dbReference>
<feature type="chain" id="PRO_5019277576" description="Lipoprotein" evidence="1">
    <location>
        <begin position="19"/>
        <end position="83"/>
    </location>
</feature>
<comment type="caution">
    <text evidence="2">The sequence shown here is derived from an EMBL/GenBank/DDBJ whole genome shotgun (WGS) entry which is preliminary data.</text>
</comment>
<dbReference type="PROSITE" id="PS51257">
    <property type="entry name" value="PROKAR_LIPOPROTEIN"/>
    <property type="match status" value="1"/>
</dbReference>
<protein>
    <recommendedName>
        <fullName evidence="4">Lipoprotein</fullName>
    </recommendedName>
</protein>
<feature type="signal peptide" evidence="1">
    <location>
        <begin position="1"/>
        <end position="18"/>
    </location>
</feature>
<reference evidence="2 3" key="2">
    <citation type="submission" date="2019-01" db="EMBL/GenBank/DDBJ databases">
        <title>Motilimonas pumilus sp. nov., isolated from the gut of sea cucumber (Apostichopus japonicus).</title>
        <authorList>
            <person name="Wang F.-Q."/>
            <person name="Ren L.-H."/>
            <person name="Lin Y.-W."/>
            <person name="Sun G.-H."/>
            <person name="Du Z.-J."/>
            <person name="Zhao J.-X."/>
            <person name="Liu X.-J."/>
            <person name="Liu L.-J."/>
        </authorList>
    </citation>
    <scope>NUCLEOTIDE SEQUENCE [LARGE SCALE GENOMIC DNA]</scope>
    <source>
        <strain evidence="2 3">PLHSC7-2</strain>
    </source>
</reference>
<accession>A0A418Y9W5</accession>
<evidence type="ECO:0000256" key="1">
    <source>
        <dbReference type="SAM" id="SignalP"/>
    </source>
</evidence>
<name>A0A418Y9W5_9GAMM</name>
<keyword evidence="3" id="KW-1185">Reference proteome</keyword>
<keyword evidence="1" id="KW-0732">Signal</keyword>
<dbReference type="AlphaFoldDB" id="A0A418Y9W5"/>
<gene>
    <name evidence="2" type="ORF">D1Z90_19070</name>
</gene>
<proteinExistence type="predicted"/>
<reference evidence="2 3" key="1">
    <citation type="submission" date="2018-09" db="EMBL/GenBank/DDBJ databases">
        <authorList>
            <person name="Wang F."/>
        </authorList>
    </citation>
    <scope>NUCLEOTIDE SEQUENCE [LARGE SCALE GENOMIC DNA]</scope>
    <source>
        <strain evidence="2 3">PLHSC7-2</strain>
    </source>
</reference>
<evidence type="ECO:0008006" key="4">
    <source>
        <dbReference type="Google" id="ProtNLM"/>
    </source>
</evidence>
<dbReference type="EMBL" id="QZCH01000041">
    <property type="protein sequence ID" value="RJG38292.1"/>
    <property type="molecule type" value="Genomic_DNA"/>
</dbReference>